<dbReference type="Gene3D" id="3.30.60.60">
    <property type="entry name" value="N-acetyl transferase-like"/>
    <property type="match status" value="1"/>
</dbReference>
<feature type="compositionally biased region" description="Basic residues" evidence="13">
    <location>
        <begin position="1"/>
        <end position="11"/>
    </location>
</feature>
<comment type="caution">
    <text evidence="15">The sequence shown here is derived from an EMBL/GenBank/DDBJ whole genome shotgun (WGS) entry which is preliminary data.</text>
</comment>
<keyword evidence="7" id="KW-0862">Zinc</keyword>
<dbReference type="InterPro" id="IPR040706">
    <property type="entry name" value="Zf-MYST"/>
</dbReference>
<feature type="compositionally biased region" description="Basic and acidic residues" evidence="13">
    <location>
        <begin position="23"/>
        <end position="32"/>
    </location>
</feature>
<dbReference type="STRING" id="45607.A0A2T0FMF0"/>
<evidence type="ECO:0000256" key="8">
    <source>
        <dbReference type="ARBA" id="ARBA00022853"/>
    </source>
</evidence>
<comment type="catalytic activity">
    <reaction evidence="12">
        <text>L-lysyl-[protein] + acetyl-CoA = N(6)-acetyl-L-lysyl-[protein] + CoA + H(+)</text>
        <dbReference type="Rhea" id="RHEA:45948"/>
        <dbReference type="Rhea" id="RHEA-COMP:9752"/>
        <dbReference type="Rhea" id="RHEA-COMP:10731"/>
        <dbReference type="ChEBI" id="CHEBI:15378"/>
        <dbReference type="ChEBI" id="CHEBI:29969"/>
        <dbReference type="ChEBI" id="CHEBI:57287"/>
        <dbReference type="ChEBI" id="CHEBI:57288"/>
        <dbReference type="ChEBI" id="CHEBI:61930"/>
        <dbReference type="EC" id="2.3.1.48"/>
    </reaction>
</comment>
<evidence type="ECO:0000256" key="2">
    <source>
        <dbReference type="ARBA" id="ARBA00010107"/>
    </source>
</evidence>
<evidence type="ECO:0000259" key="14">
    <source>
        <dbReference type="PROSITE" id="PS51726"/>
    </source>
</evidence>
<dbReference type="Pfam" id="PF01853">
    <property type="entry name" value="MOZ_SAS"/>
    <property type="match status" value="1"/>
</dbReference>
<feature type="active site" description="Proton donor/acceptor" evidence="11">
    <location>
        <position position="332"/>
    </location>
</feature>
<keyword evidence="16" id="KW-1185">Reference proteome</keyword>
<evidence type="ECO:0000313" key="16">
    <source>
        <dbReference type="Proteomes" id="UP000238350"/>
    </source>
</evidence>
<evidence type="ECO:0000256" key="3">
    <source>
        <dbReference type="ARBA" id="ARBA00013184"/>
    </source>
</evidence>
<feature type="domain" description="MYST-type HAT" evidence="14">
    <location>
        <begin position="150"/>
        <end position="428"/>
    </location>
</feature>
<dbReference type="GO" id="GO:0008270">
    <property type="term" value="F:zinc ion binding"/>
    <property type="evidence" value="ECO:0007669"/>
    <property type="project" value="UniProtKB-KW"/>
</dbReference>
<dbReference type="GO" id="GO:0006357">
    <property type="term" value="P:regulation of transcription by RNA polymerase II"/>
    <property type="evidence" value="ECO:0007669"/>
    <property type="project" value="TreeGrafter"/>
</dbReference>
<keyword evidence="9" id="KW-0007">Acetylation</keyword>
<dbReference type="GO" id="GO:0003682">
    <property type="term" value="F:chromatin binding"/>
    <property type="evidence" value="ECO:0007669"/>
    <property type="project" value="TreeGrafter"/>
</dbReference>
<dbReference type="Proteomes" id="UP000238350">
    <property type="component" value="Unassembled WGS sequence"/>
</dbReference>
<evidence type="ECO:0000313" key="15">
    <source>
        <dbReference type="EMBL" id="PRT56168.1"/>
    </source>
</evidence>
<dbReference type="InterPro" id="IPR002717">
    <property type="entry name" value="HAT_MYST-type"/>
</dbReference>
<reference evidence="15 16" key="1">
    <citation type="submission" date="2017-04" db="EMBL/GenBank/DDBJ databases">
        <title>Genome sequencing of [Candida] sorbophila.</title>
        <authorList>
            <person name="Ahn J.O."/>
        </authorList>
    </citation>
    <scope>NUCLEOTIDE SEQUENCE [LARGE SCALE GENOMIC DNA]</scope>
    <source>
        <strain evidence="15 16">DS02</strain>
    </source>
</reference>
<feature type="compositionally biased region" description="Low complexity" evidence="13">
    <location>
        <begin position="36"/>
        <end position="47"/>
    </location>
</feature>
<evidence type="ECO:0000256" key="11">
    <source>
        <dbReference type="PIRSR" id="PIRSR602717-51"/>
    </source>
</evidence>
<dbReference type="EC" id="2.3.1.48" evidence="3 12"/>
<feature type="compositionally biased region" description="Polar residues" evidence="13">
    <location>
        <begin position="62"/>
        <end position="77"/>
    </location>
</feature>
<evidence type="ECO:0000256" key="1">
    <source>
        <dbReference type="ARBA" id="ARBA00004123"/>
    </source>
</evidence>
<dbReference type="RefSeq" id="XP_024666113.1">
    <property type="nucleotide sequence ID" value="XM_024810346.1"/>
</dbReference>
<dbReference type="SUPFAM" id="SSF55729">
    <property type="entry name" value="Acyl-CoA N-acyltransferases (Nat)"/>
    <property type="match status" value="1"/>
</dbReference>
<sequence>MARKRKGRPPKRGGGGSYANERANLREERVDAPKISISRSDLVNSDSSSDDEFFSSHESPQDTHVNGRSWLESTRNEPTPVPDINRLQLAAGTLVPRKYGDTEPPFCGLFAEKDANVSLGIPTATERYLFNRFSKVAEPIATEYDPERTQSVSRITRLHISGRSIPTWYTAPYPEEYTKRSYISVCDMCLKYMKSDFVAHRHSLKCPGRAPPGTEIYRDSGYSVFEIDGAHAPLYCQRLCLMAKLFLDSKALYYDVEPFLFYVLTSVDETGCHFIGYFSKLKISSDFPAKDKANNVSCIVTLPGLQQKGFGQFLISLSYFLTRAQHTTGTPEKPLSELGAKAYTKFWTLHICEELELIHAEKTRKISIQELSMRTGMTTDDVIYSLETLGWFKNGQISVNITELHHRLKTWRSKDLLKVNPQALLWTPLKLQSQNLDS</sequence>
<keyword evidence="4 15" id="KW-0808">Transferase</keyword>
<dbReference type="PANTHER" id="PTHR10615">
    <property type="entry name" value="HISTONE ACETYLTRANSFERASE"/>
    <property type="match status" value="1"/>
</dbReference>
<gene>
    <name evidence="15" type="ORF">B9G98_03789</name>
</gene>
<accession>A0A2T0FMF0</accession>
<dbReference type="Pfam" id="PF17772">
    <property type="entry name" value="zf-MYST"/>
    <property type="match status" value="1"/>
</dbReference>
<dbReference type="GeneID" id="36517537"/>
<dbReference type="FunFam" id="3.30.60.60:FF:000001">
    <property type="entry name" value="Histone acetyltransferase"/>
    <property type="match status" value="1"/>
</dbReference>
<evidence type="ECO:0000256" key="5">
    <source>
        <dbReference type="ARBA" id="ARBA00022723"/>
    </source>
</evidence>
<keyword evidence="8" id="KW-0156">Chromatin regulator</keyword>
<dbReference type="Gene3D" id="1.10.10.10">
    <property type="entry name" value="Winged helix-like DNA-binding domain superfamily/Winged helix DNA-binding domain"/>
    <property type="match status" value="1"/>
</dbReference>
<dbReference type="AlphaFoldDB" id="A0A2T0FMF0"/>
<dbReference type="GO" id="GO:0004402">
    <property type="term" value="F:histone acetyltransferase activity"/>
    <property type="evidence" value="ECO:0007669"/>
    <property type="project" value="InterPro"/>
</dbReference>
<name>A0A2T0FMF0_9ASCO</name>
<dbReference type="EMBL" id="NDIQ01000022">
    <property type="protein sequence ID" value="PRT56168.1"/>
    <property type="molecule type" value="Genomic_DNA"/>
</dbReference>
<evidence type="ECO:0000256" key="9">
    <source>
        <dbReference type="ARBA" id="ARBA00022990"/>
    </source>
</evidence>
<dbReference type="InterPro" id="IPR016181">
    <property type="entry name" value="Acyl_CoA_acyltransferase"/>
</dbReference>
<dbReference type="InterPro" id="IPR036388">
    <property type="entry name" value="WH-like_DNA-bd_sf"/>
</dbReference>
<dbReference type="GO" id="GO:0003712">
    <property type="term" value="F:transcription coregulator activity"/>
    <property type="evidence" value="ECO:0007669"/>
    <property type="project" value="TreeGrafter"/>
</dbReference>
<dbReference type="GO" id="GO:1990467">
    <property type="term" value="C:NuA3a histone acetyltransferase complex"/>
    <property type="evidence" value="ECO:0007669"/>
    <property type="project" value="TreeGrafter"/>
</dbReference>
<proteinExistence type="inferred from homology"/>
<comment type="subcellular location">
    <subcellularLocation>
        <location evidence="1 12">Nucleus</location>
    </subcellularLocation>
</comment>
<comment type="similarity">
    <text evidence="2 12">Belongs to the MYST (SAS/MOZ) family.</text>
</comment>
<dbReference type="Gene3D" id="3.40.630.30">
    <property type="match status" value="1"/>
</dbReference>
<feature type="region of interest" description="Disordered" evidence="13">
    <location>
        <begin position="1"/>
        <end position="82"/>
    </location>
</feature>
<dbReference type="InterPro" id="IPR050603">
    <property type="entry name" value="MYST_HAT"/>
</dbReference>
<keyword evidence="10 12" id="KW-0539">Nucleus</keyword>
<evidence type="ECO:0000256" key="13">
    <source>
        <dbReference type="SAM" id="MobiDB-lite"/>
    </source>
</evidence>
<dbReference type="OrthoDB" id="2020758at2759"/>
<keyword evidence="5" id="KW-0479">Metal-binding</keyword>
<organism evidence="15 16">
    <name type="scientific">Wickerhamiella sorbophila</name>
    <dbReference type="NCBI Taxonomy" id="45607"/>
    <lineage>
        <taxon>Eukaryota</taxon>
        <taxon>Fungi</taxon>
        <taxon>Dikarya</taxon>
        <taxon>Ascomycota</taxon>
        <taxon>Saccharomycotina</taxon>
        <taxon>Dipodascomycetes</taxon>
        <taxon>Dipodascales</taxon>
        <taxon>Trichomonascaceae</taxon>
        <taxon>Wickerhamiella</taxon>
    </lineage>
</organism>
<evidence type="ECO:0000256" key="7">
    <source>
        <dbReference type="ARBA" id="ARBA00022833"/>
    </source>
</evidence>
<evidence type="ECO:0000256" key="12">
    <source>
        <dbReference type="RuleBase" id="RU361211"/>
    </source>
</evidence>
<dbReference type="PANTHER" id="PTHR10615:SF161">
    <property type="entry name" value="HISTONE ACETYLTRANSFERASE KAT7"/>
    <property type="match status" value="1"/>
</dbReference>
<dbReference type="PROSITE" id="PS51726">
    <property type="entry name" value="MYST_HAT"/>
    <property type="match status" value="1"/>
</dbReference>
<keyword evidence="6" id="KW-0863">Zinc-finger</keyword>
<protein>
    <recommendedName>
        <fullName evidence="3 12">Histone acetyltransferase</fullName>
        <ecNumber evidence="3 12">2.3.1.48</ecNumber>
    </recommendedName>
</protein>
<dbReference type="GO" id="GO:0005634">
    <property type="term" value="C:nucleus"/>
    <property type="evidence" value="ECO:0007669"/>
    <property type="project" value="UniProtKB-SubCell"/>
</dbReference>
<evidence type="ECO:0000256" key="10">
    <source>
        <dbReference type="ARBA" id="ARBA00023242"/>
    </source>
</evidence>
<evidence type="ECO:0000256" key="6">
    <source>
        <dbReference type="ARBA" id="ARBA00022771"/>
    </source>
</evidence>
<evidence type="ECO:0000256" key="4">
    <source>
        <dbReference type="ARBA" id="ARBA00022679"/>
    </source>
</evidence>